<gene>
    <name evidence="1" type="ORF">AVEN_173603_1</name>
</gene>
<evidence type="ECO:0000313" key="2">
    <source>
        <dbReference type="Proteomes" id="UP000499080"/>
    </source>
</evidence>
<evidence type="ECO:0000313" key="1">
    <source>
        <dbReference type="EMBL" id="GBM06850.1"/>
    </source>
</evidence>
<dbReference type="AlphaFoldDB" id="A0A4Y2CR05"/>
<name>A0A4Y2CR05_ARAVE</name>
<proteinExistence type="predicted"/>
<organism evidence="1 2">
    <name type="scientific">Araneus ventricosus</name>
    <name type="common">Orbweaver spider</name>
    <name type="synonym">Epeira ventricosa</name>
    <dbReference type="NCBI Taxonomy" id="182803"/>
    <lineage>
        <taxon>Eukaryota</taxon>
        <taxon>Metazoa</taxon>
        <taxon>Ecdysozoa</taxon>
        <taxon>Arthropoda</taxon>
        <taxon>Chelicerata</taxon>
        <taxon>Arachnida</taxon>
        <taxon>Araneae</taxon>
        <taxon>Araneomorphae</taxon>
        <taxon>Entelegynae</taxon>
        <taxon>Araneoidea</taxon>
        <taxon>Araneidae</taxon>
        <taxon>Araneus</taxon>
    </lineage>
</organism>
<dbReference type="Proteomes" id="UP000499080">
    <property type="component" value="Unassembled WGS sequence"/>
</dbReference>
<reference evidence="1 2" key="1">
    <citation type="journal article" date="2019" name="Sci. Rep.">
        <title>Orb-weaving spider Araneus ventricosus genome elucidates the spidroin gene catalogue.</title>
        <authorList>
            <person name="Kono N."/>
            <person name="Nakamura H."/>
            <person name="Ohtoshi R."/>
            <person name="Moran D.A.P."/>
            <person name="Shinohara A."/>
            <person name="Yoshida Y."/>
            <person name="Fujiwara M."/>
            <person name="Mori M."/>
            <person name="Tomita M."/>
            <person name="Arakawa K."/>
        </authorList>
    </citation>
    <scope>NUCLEOTIDE SEQUENCE [LARGE SCALE GENOMIC DNA]</scope>
</reference>
<comment type="caution">
    <text evidence="1">The sequence shown here is derived from an EMBL/GenBank/DDBJ whole genome shotgun (WGS) entry which is preliminary data.</text>
</comment>
<dbReference type="EMBL" id="BGPR01000234">
    <property type="protein sequence ID" value="GBM06850.1"/>
    <property type="molecule type" value="Genomic_DNA"/>
</dbReference>
<protein>
    <submittedName>
        <fullName evidence="1">Uncharacterized protein</fullName>
    </submittedName>
</protein>
<keyword evidence="2" id="KW-1185">Reference proteome</keyword>
<accession>A0A4Y2CR05</accession>
<sequence>MGSRFPAMLVVWLGREFYRGPSSEFPQMIPYDVKTCQGDYKKTVLGSQGVVLIELVPVESSLDFSVLIDCYRLWSANGFGISLWSVVRSAS</sequence>